<accession>A0A1S1K2X5</accession>
<reference evidence="9 10" key="1">
    <citation type="submission" date="2016-10" db="EMBL/GenBank/DDBJ databases">
        <title>Evaluation of Human, Animal and Environmental Mycobacterium chelonae Isolates by Core Genome Phylogenomic Analysis, Targeted Gene Comparison, and Anti-microbial Susceptibility Patterns: A Tale of Mistaken Identities.</title>
        <authorList>
            <person name="Fogelson S.B."/>
            <person name="Camus A.C."/>
            <person name="Lorenz W."/>
            <person name="Vasireddy R."/>
            <person name="Vasireddy S."/>
            <person name="Smith T."/>
            <person name="Brown-Elliott B.A."/>
            <person name="Wallace R.J.Jr."/>
            <person name="Hasan N.A."/>
            <person name="Reischl U."/>
            <person name="Sanchez S."/>
        </authorList>
    </citation>
    <scope>NUCLEOTIDE SEQUENCE [LARGE SCALE GENOMIC DNA]</scope>
    <source>
        <strain evidence="9 10">24999</strain>
    </source>
</reference>
<evidence type="ECO:0000259" key="8">
    <source>
        <dbReference type="Pfam" id="PF06271"/>
    </source>
</evidence>
<evidence type="ECO:0000256" key="3">
    <source>
        <dbReference type="ARBA" id="ARBA00022692"/>
    </source>
</evidence>
<feature type="region of interest" description="Disordered" evidence="6">
    <location>
        <begin position="209"/>
        <end position="228"/>
    </location>
</feature>
<dbReference type="PANTHER" id="PTHR36115">
    <property type="entry name" value="PROLINE-RICH ANTIGEN HOMOLOG-RELATED"/>
    <property type="match status" value="1"/>
</dbReference>
<dbReference type="GO" id="GO:0005886">
    <property type="term" value="C:plasma membrane"/>
    <property type="evidence" value="ECO:0007669"/>
    <property type="project" value="UniProtKB-SubCell"/>
</dbReference>
<name>A0A1S1K2X5_9MYCO</name>
<keyword evidence="2" id="KW-1003">Cell membrane</keyword>
<evidence type="ECO:0000256" key="7">
    <source>
        <dbReference type="SAM" id="Phobius"/>
    </source>
</evidence>
<gene>
    <name evidence="9" type="ORF">BKG61_10150</name>
</gene>
<dbReference type="InterPro" id="IPR010432">
    <property type="entry name" value="RDD"/>
</dbReference>
<comment type="caution">
    <text evidence="9">The sequence shown here is derived from an EMBL/GenBank/DDBJ whole genome shotgun (WGS) entry which is preliminary data.</text>
</comment>
<organism evidence="9 10">
    <name type="scientific">Mycobacterium syngnathidarum</name>
    <dbReference type="NCBI Taxonomy" id="1908205"/>
    <lineage>
        <taxon>Bacteria</taxon>
        <taxon>Bacillati</taxon>
        <taxon>Actinomycetota</taxon>
        <taxon>Actinomycetes</taxon>
        <taxon>Mycobacteriales</taxon>
        <taxon>Mycobacteriaceae</taxon>
        <taxon>Mycobacterium</taxon>
    </lineage>
</organism>
<evidence type="ECO:0000256" key="4">
    <source>
        <dbReference type="ARBA" id="ARBA00022989"/>
    </source>
</evidence>
<dbReference type="OrthoDB" id="9793824at2"/>
<sequence length="228" mass="24053">MNPYPSPYPTVGQGSPYGPGPNGYPAAGPSPYPAAGPSPQWNYGPPPPNPHAYTPWVNRVLASVIDQIPMLVIFFVGYGIIAGIMIAATSGSSTTGEPSGAAVVVVMLAFLALFGVTLAFAVWNWGYRQGTTGQSIGKQVMKFKVISEKTGRPIGFGLSLVRQFAHVVDGFFYIGYLMPLWDGKRQTIADKLMTTVCVPVPAVAPAPPVHPGYPGPQGGLNPYAGPHR</sequence>
<dbReference type="PANTHER" id="PTHR36115:SF6">
    <property type="entry name" value="PROLINE-RICH ANTIGEN HOMOLOG"/>
    <property type="match status" value="1"/>
</dbReference>
<dbReference type="STRING" id="1908205.BKG60_15475"/>
<keyword evidence="4 7" id="KW-1133">Transmembrane helix</keyword>
<dbReference type="EMBL" id="MLHV01000007">
    <property type="protein sequence ID" value="OHU01372.1"/>
    <property type="molecule type" value="Genomic_DNA"/>
</dbReference>
<evidence type="ECO:0000313" key="9">
    <source>
        <dbReference type="EMBL" id="OHU01372.1"/>
    </source>
</evidence>
<dbReference type="Pfam" id="PF06271">
    <property type="entry name" value="RDD"/>
    <property type="match status" value="1"/>
</dbReference>
<comment type="subcellular location">
    <subcellularLocation>
        <location evidence="1">Cell membrane</location>
        <topology evidence="1">Multi-pass membrane protein</topology>
    </subcellularLocation>
</comment>
<protein>
    <recommendedName>
        <fullName evidence="8">RDD domain-containing protein</fullName>
    </recommendedName>
</protein>
<proteinExistence type="predicted"/>
<feature type="domain" description="RDD" evidence="8">
    <location>
        <begin position="53"/>
        <end position="193"/>
    </location>
</feature>
<evidence type="ECO:0000256" key="5">
    <source>
        <dbReference type="ARBA" id="ARBA00023136"/>
    </source>
</evidence>
<keyword evidence="3 7" id="KW-0812">Transmembrane</keyword>
<evidence type="ECO:0000256" key="1">
    <source>
        <dbReference type="ARBA" id="ARBA00004651"/>
    </source>
</evidence>
<feature type="transmembrane region" description="Helical" evidence="7">
    <location>
        <begin position="100"/>
        <end position="123"/>
    </location>
</feature>
<keyword evidence="5 7" id="KW-0472">Membrane</keyword>
<evidence type="ECO:0000313" key="10">
    <source>
        <dbReference type="Proteomes" id="UP000179636"/>
    </source>
</evidence>
<dbReference type="Proteomes" id="UP000179636">
    <property type="component" value="Unassembled WGS sequence"/>
</dbReference>
<keyword evidence="10" id="KW-1185">Reference proteome</keyword>
<dbReference type="InterPro" id="IPR051791">
    <property type="entry name" value="Pra-immunoreactive"/>
</dbReference>
<feature type="transmembrane region" description="Helical" evidence="7">
    <location>
        <begin position="68"/>
        <end position="88"/>
    </location>
</feature>
<evidence type="ECO:0000256" key="2">
    <source>
        <dbReference type="ARBA" id="ARBA00022475"/>
    </source>
</evidence>
<dbReference type="AlphaFoldDB" id="A0A1S1K2X5"/>
<evidence type="ECO:0000256" key="6">
    <source>
        <dbReference type="SAM" id="MobiDB-lite"/>
    </source>
</evidence>